<feature type="transmembrane region" description="Helical" evidence="2">
    <location>
        <begin position="284"/>
        <end position="305"/>
    </location>
</feature>
<dbReference type="PROSITE" id="PS50885">
    <property type="entry name" value="HAMP"/>
    <property type="match status" value="1"/>
</dbReference>
<dbReference type="InterPro" id="IPR029016">
    <property type="entry name" value="GAF-like_dom_sf"/>
</dbReference>
<keyword evidence="5" id="KW-1185">Reference proteome</keyword>
<evidence type="ECO:0000313" key="5">
    <source>
        <dbReference type="Proteomes" id="UP000199452"/>
    </source>
</evidence>
<protein>
    <submittedName>
        <fullName evidence="4">GAF domain-containing protein</fullName>
    </submittedName>
</protein>
<dbReference type="SUPFAM" id="SSF158472">
    <property type="entry name" value="HAMP domain-like"/>
    <property type="match status" value="1"/>
</dbReference>
<dbReference type="SUPFAM" id="SSF55781">
    <property type="entry name" value="GAF domain-like"/>
    <property type="match status" value="1"/>
</dbReference>
<feature type="transmembrane region" description="Helical" evidence="2">
    <location>
        <begin position="16"/>
        <end position="35"/>
    </location>
</feature>
<dbReference type="EMBL" id="FMYP01000008">
    <property type="protein sequence ID" value="SDB90627.1"/>
    <property type="molecule type" value="Genomic_DNA"/>
</dbReference>
<dbReference type="GO" id="GO:0007165">
    <property type="term" value="P:signal transduction"/>
    <property type="evidence" value="ECO:0007669"/>
    <property type="project" value="InterPro"/>
</dbReference>
<evidence type="ECO:0000259" key="3">
    <source>
        <dbReference type="PROSITE" id="PS50885"/>
    </source>
</evidence>
<dbReference type="AlphaFoldDB" id="A0A1G6H8L2"/>
<name>A0A1G6H8L2_9BACT</name>
<dbReference type="STRING" id="1640674.SAMN05216323_100838"/>
<feature type="domain" description="HAMP" evidence="3">
    <location>
        <begin position="306"/>
        <end position="359"/>
    </location>
</feature>
<dbReference type="Pfam" id="PF13185">
    <property type="entry name" value="GAF_2"/>
    <property type="match status" value="1"/>
</dbReference>
<dbReference type="Gene3D" id="3.30.450.40">
    <property type="match status" value="1"/>
</dbReference>
<keyword evidence="2" id="KW-1133">Transmembrane helix</keyword>
<accession>A0A1G6H8L2</accession>
<keyword evidence="2" id="KW-0472">Membrane</keyword>
<evidence type="ECO:0000313" key="4">
    <source>
        <dbReference type="EMBL" id="SDB90627.1"/>
    </source>
</evidence>
<evidence type="ECO:0000256" key="2">
    <source>
        <dbReference type="SAM" id="Phobius"/>
    </source>
</evidence>
<gene>
    <name evidence="4" type="ORF">SAMN05216323_100838</name>
</gene>
<feature type="coiled-coil region" evidence="1">
    <location>
        <begin position="589"/>
        <end position="616"/>
    </location>
</feature>
<dbReference type="Gene3D" id="6.10.340.10">
    <property type="match status" value="1"/>
</dbReference>
<keyword evidence="1" id="KW-0175">Coiled coil</keyword>
<organism evidence="4 5">
    <name type="scientific">Williamwhitmania taraxaci</name>
    <dbReference type="NCBI Taxonomy" id="1640674"/>
    <lineage>
        <taxon>Bacteria</taxon>
        <taxon>Pseudomonadati</taxon>
        <taxon>Bacteroidota</taxon>
        <taxon>Bacteroidia</taxon>
        <taxon>Bacteroidales</taxon>
        <taxon>Williamwhitmaniaceae</taxon>
        <taxon>Williamwhitmania</taxon>
    </lineage>
</organism>
<dbReference type="InterPro" id="IPR003018">
    <property type="entry name" value="GAF"/>
</dbReference>
<dbReference type="InterPro" id="IPR003660">
    <property type="entry name" value="HAMP_dom"/>
</dbReference>
<sequence>MTILNYLFKDNPKRKLLAFALVFVMIAAAIGLYVVNSISKINRAYQLTAEVQKALNLVNKADLDKKEFLQAALSGGGASTAVLTKNQFDTTLLQVKNIITNQVMSSILSSSQEVAVQQILTDVAKYKAMFHRIINLNTVKENPSTGLTNQMNVALQAVEFSDLPVNMVPVVFLKRCQADFEEKRDLRFFQSFQEESALFLSDVESFNVTTSAASLSKETLLKNMRGYVSTFEKIVGIEKEIGLSDKDGLKGKLAATFQALDANMNHLNKIIEARSLSIAESVRYSIVFLFLFIVVAIVLILRYFIRQVYNPLIEIQRSADQIAHGDLNINLEKIRKNNLLKEIVGTFGKMVNKLEITLHQIEEIARLNLSNEIELSSEKDMIGKSLANVQKQLYKFTEDERLAKLEDEKRSWATEGLAMFSNYLRGNGDLKGISQSIISNLVKYLKANQGGLYIVNIDEEGTKYIELMACYAYDRLKHINKRIEVGEGLVGQCYFEGESIYMNDVPESYVKISSGLGDANPRCILIVPAKINDKIEAILEIALFIELEAYQISFVEKLAENIASTIWSIQVNEKTKRLLQESQFQTEDMKSKEEEMQQNIEEMASIQEELNRKEKYYQARIEELEMGLHVKLN</sequence>
<proteinExistence type="predicted"/>
<dbReference type="GO" id="GO:0016020">
    <property type="term" value="C:membrane"/>
    <property type="evidence" value="ECO:0007669"/>
    <property type="project" value="InterPro"/>
</dbReference>
<reference evidence="4 5" key="1">
    <citation type="submission" date="2016-09" db="EMBL/GenBank/DDBJ databases">
        <authorList>
            <person name="Capua I."/>
            <person name="De Benedictis P."/>
            <person name="Joannis T."/>
            <person name="Lombin L.H."/>
            <person name="Cattoli G."/>
        </authorList>
    </citation>
    <scope>NUCLEOTIDE SEQUENCE [LARGE SCALE GENOMIC DNA]</scope>
    <source>
        <strain evidence="4 5">A7P-90m</strain>
    </source>
</reference>
<keyword evidence="2" id="KW-0812">Transmembrane</keyword>
<dbReference type="Proteomes" id="UP000199452">
    <property type="component" value="Unassembled WGS sequence"/>
</dbReference>
<evidence type="ECO:0000256" key="1">
    <source>
        <dbReference type="SAM" id="Coils"/>
    </source>
</evidence>